<comment type="caution">
    <text evidence="2">The sequence shown here is derived from an EMBL/GenBank/DDBJ whole genome shotgun (WGS) entry which is preliminary data.</text>
</comment>
<evidence type="ECO:0000256" key="1">
    <source>
        <dbReference type="SAM" id="MobiDB-lite"/>
    </source>
</evidence>
<gene>
    <name evidence="2" type="ORF">GCM10022197_42620</name>
</gene>
<accession>A0ABP6YD75</accession>
<reference evidence="3" key="1">
    <citation type="journal article" date="2019" name="Int. J. Syst. Evol. Microbiol.">
        <title>The Global Catalogue of Microorganisms (GCM) 10K type strain sequencing project: providing services to taxonomists for standard genome sequencing and annotation.</title>
        <authorList>
            <consortium name="The Broad Institute Genomics Platform"/>
            <consortium name="The Broad Institute Genome Sequencing Center for Infectious Disease"/>
            <person name="Wu L."/>
            <person name="Ma J."/>
        </authorList>
    </citation>
    <scope>NUCLEOTIDE SEQUENCE [LARGE SCALE GENOMIC DNA]</scope>
    <source>
        <strain evidence="3">JCM 16540</strain>
    </source>
</reference>
<sequence length="196" mass="20583">MLVTNPVSLGRFREGARPRSAAARHGTGSSDPRDPYAAGVRSPVLLLCLALVGGGAATGCALVGDPCDAPLTGTATYVSGSTPPPYHHEWTVRLDATSGTVTWSPGYGSTEAWSATFVPDPDRFARACRDLRDRADEETAAGGGTLTVAWTGDSGRRTRLTTSDAQAAEVVRAAVPAPAWAEAQGAYERWQQAQRR</sequence>
<feature type="region of interest" description="Disordered" evidence="1">
    <location>
        <begin position="1"/>
        <end position="35"/>
    </location>
</feature>
<name>A0ABP6YD75_9ACTN</name>
<evidence type="ECO:0000313" key="2">
    <source>
        <dbReference type="EMBL" id="GAA3580288.1"/>
    </source>
</evidence>
<dbReference type="EMBL" id="BAAAYR010000007">
    <property type="protein sequence ID" value="GAA3580288.1"/>
    <property type="molecule type" value="Genomic_DNA"/>
</dbReference>
<organism evidence="2 3">
    <name type="scientific">Microlunatus spumicola</name>
    <dbReference type="NCBI Taxonomy" id="81499"/>
    <lineage>
        <taxon>Bacteria</taxon>
        <taxon>Bacillati</taxon>
        <taxon>Actinomycetota</taxon>
        <taxon>Actinomycetes</taxon>
        <taxon>Propionibacteriales</taxon>
        <taxon>Propionibacteriaceae</taxon>
        <taxon>Microlunatus</taxon>
    </lineage>
</organism>
<evidence type="ECO:0000313" key="3">
    <source>
        <dbReference type="Proteomes" id="UP001500767"/>
    </source>
</evidence>
<dbReference type="Proteomes" id="UP001500767">
    <property type="component" value="Unassembled WGS sequence"/>
</dbReference>
<proteinExistence type="predicted"/>
<protein>
    <submittedName>
        <fullName evidence="2">Uncharacterized protein</fullName>
    </submittedName>
</protein>
<keyword evidence="3" id="KW-1185">Reference proteome</keyword>